<dbReference type="InterPro" id="IPR013099">
    <property type="entry name" value="K_chnl_dom"/>
</dbReference>
<gene>
    <name evidence="3" type="ORF">E0F88_08485</name>
</gene>
<dbReference type="Gene3D" id="1.10.287.70">
    <property type="match status" value="1"/>
</dbReference>
<dbReference type="OrthoDB" id="9799090at2"/>
<proteinExistence type="predicted"/>
<dbReference type="AlphaFoldDB" id="A0A4R5DPL3"/>
<keyword evidence="1" id="KW-0472">Membrane</keyword>
<dbReference type="EMBL" id="SMFL01000003">
    <property type="protein sequence ID" value="TDE16276.1"/>
    <property type="molecule type" value="Genomic_DNA"/>
</dbReference>
<sequence length="183" mass="21085">MQRKVSTSLFHLPNFYKFSFVILIGVGIFFIGRKEIGNSMINESILFLYSVAKTIYFFSLLFARIRDTADHQVDYKDIIAFIGYNTMLIVLSYGIDYLCLYEIDQSSFSGITTREQFLPHLVTFFYFSIATFSTAGFGDIAPTTVTARLLISSEMMLSWFLTILVIANFSSIRETFRQQHTKK</sequence>
<organism evidence="3 4">
    <name type="scientific">Dyadobacter psychrotolerans</name>
    <dbReference type="NCBI Taxonomy" id="2541721"/>
    <lineage>
        <taxon>Bacteria</taxon>
        <taxon>Pseudomonadati</taxon>
        <taxon>Bacteroidota</taxon>
        <taxon>Cytophagia</taxon>
        <taxon>Cytophagales</taxon>
        <taxon>Spirosomataceae</taxon>
        <taxon>Dyadobacter</taxon>
    </lineage>
</organism>
<dbReference type="RefSeq" id="WP_131957810.1">
    <property type="nucleotide sequence ID" value="NZ_SMFL01000003.1"/>
</dbReference>
<feature type="transmembrane region" description="Helical" evidence="1">
    <location>
        <begin position="78"/>
        <end position="100"/>
    </location>
</feature>
<feature type="domain" description="Potassium channel" evidence="2">
    <location>
        <begin position="111"/>
        <end position="171"/>
    </location>
</feature>
<evidence type="ECO:0000313" key="3">
    <source>
        <dbReference type="EMBL" id="TDE16276.1"/>
    </source>
</evidence>
<feature type="transmembrane region" description="Helical" evidence="1">
    <location>
        <begin position="44"/>
        <end position="66"/>
    </location>
</feature>
<accession>A0A4R5DPL3</accession>
<evidence type="ECO:0000313" key="4">
    <source>
        <dbReference type="Proteomes" id="UP000294850"/>
    </source>
</evidence>
<feature type="transmembrane region" description="Helical" evidence="1">
    <location>
        <begin position="147"/>
        <end position="169"/>
    </location>
</feature>
<reference evidence="3 4" key="1">
    <citation type="submission" date="2019-03" db="EMBL/GenBank/DDBJ databases">
        <title>Dyadobacter AR-3-6 sp. nov., isolated from arctic soil.</title>
        <authorList>
            <person name="Chaudhary D.K."/>
        </authorList>
    </citation>
    <scope>NUCLEOTIDE SEQUENCE [LARGE SCALE GENOMIC DNA]</scope>
    <source>
        <strain evidence="3 4">AR-3-6</strain>
    </source>
</reference>
<evidence type="ECO:0000256" key="1">
    <source>
        <dbReference type="SAM" id="Phobius"/>
    </source>
</evidence>
<keyword evidence="1" id="KW-1133">Transmembrane helix</keyword>
<dbReference type="Pfam" id="PF07885">
    <property type="entry name" value="Ion_trans_2"/>
    <property type="match status" value="1"/>
</dbReference>
<feature type="transmembrane region" description="Helical" evidence="1">
    <location>
        <begin position="121"/>
        <end position="141"/>
    </location>
</feature>
<name>A0A4R5DPL3_9BACT</name>
<comment type="caution">
    <text evidence="3">The sequence shown here is derived from an EMBL/GenBank/DDBJ whole genome shotgun (WGS) entry which is preliminary data.</text>
</comment>
<protein>
    <recommendedName>
        <fullName evidence="2">Potassium channel domain-containing protein</fullName>
    </recommendedName>
</protein>
<feature type="transmembrane region" description="Helical" evidence="1">
    <location>
        <begin position="15"/>
        <end position="32"/>
    </location>
</feature>
<dbReference type="SUPFAM" id="SSF81324">
    <property type="entry name" value="Voltage-gated potassium channels"/>
    <property type="match status" value="1"/>
</dbReference>
<dbReference type="Proteomes" id="UP000294850">
    <property type="component" value="Unassembled WGS sequence"/>
</dbReference>
<keyword evidence="1" id="KW-0812">Transmembrane</keyword>
<evidence type="ECO:0000259" key="2">
    <source>
        <dbReference type="Pfam" id="PF07885"/>
    </source>
</evidence>
<keyword evidence="4" id="KW-1185">Reference proteome</keyword>